<dbReference type="PANTHER" id="PTHR43105:SF11">
    <property type="entry name" value="PERIPLASMIC NITRATE REDUCTASE"/>
    <property type="match status" value="1"/>
</dbReference>
<dbReference type="SUPFAM" id="SSF53706">
    <property type="entry name" value="Formate dehydrogenase/DMSO reductase, domains 1-3"/>
    <property type="match status" value="1"/>
</dbReference>
<dbReference type="Pfam" id="PF00384">
    <property type="entry name" value="Molybdopterin"/>
    <property type="match status" value="1"/>
</dbReference>
<keyword evidence="2" id="KW-0560">Oxidoreductase</keyword>
<dbReference type="InterPro" id="IPR006656">
    <property type="entry name" value="Mopterin_OxRdtase"/>
</dbReference>
<organism evidence="2 3">
    <name type="scientific">Escherichia coli</name>
    <dbReference type="NCBI Taxonomy" id="562"/>
    <lineage>
        <taxon>Bacteria</taxon>
        <taxon>Pseudomonadati</taxon>
        <taxon>Pseudomonadota</taxon>
        <taxon>Gammaproteobacteria</taxon>
        <taxon>Enterobacterales</taxon>
        <taxon>Enterobacteriaceae</taxon>
        <taxon>Escherichia</taxon>
    </lineage>
</organism>
<dbReference type="GO" id="GO:0009325">
    <property type="term" value="C:nitrate reductase complex"/>
    <property type="evidence" value="ECO:0007669"/>
    <property type="project" value="TreeGrafter"/>
</dbReference>
<dbReference type="EC" id="1.7.99.4" evidence="2"/>
<evidence type="ECO:0000313" key="2">
    <source>
        <dbReference type="EMBL" id="STP18907.1"/>
    </source>
</evidence>
<reference evidence="2 3" key="1">
    <citation type="submission" date="2018-06" db="EMBL/GenBank/DDBJ databases">
        <authorList>
            <consortium name="Pathogen Informatics"/>
            <person name="Doyle S."/>
        </authorList>
    </citation>
    <scope>NUCLEOTIDE SEQUENCE [LARGE SCALE GENOMIC DNA]</scope>
    <source>
        <strain evidence="2 3">NCTC9075</strain>
    </source>
</reference>
<evidence type="ECO:0000259" key="1">
    <source>
        <dbReference type="Pfam" id="PF00384"/>
    </source>
</evidence>
<sequence length="137" mass="15585">MCTNNMQAGPNINEERMPGWRDPRNFIIVSDPYPTVSALAADLILPTAMWVEKEGAYGNAERRTQFWRQQVQAPGEAKSDLWQLVQFSRRFKTEEVWPEELLAKKPELRGKTLYEVLYATAGSEQIPGIRTGGRSAE</sequence>
<feature type="domain" description="Molybdopterin oxidoreductase" evidence="1">
    <location>
        <begin position="2"/>
        <end position="89"/>
    </location>
</feature>
<dbReference type="AlphaFoldDB" id="A0A377K3G4"/>
<name>A0A377K3G4_ECOLX</name>
<dbReference type="InterPro" id="IPR050123">
    <property type="entry name" value="Prok_molybdopt-oxidoreductase"/>
</dbReference>
<accession>A0A377K3G4</accession>
<dbReference type="PANTHER" id="PTHR43105">
    <property type="entry name" value="RESPIRATORY NITRATE REDUCTASE"/>
    <property type="match status" value="1"/>
</dbReference>
<dbReference type="GO" id="GO:0016020">
    <property type="term" value="C:membrane"/>
    <property type="evidence" value="ECO:0007669"/>
    <property type="project" value="TreeGrafter"/>
</dbReference>
<dbReference type="GO" id="GO:0008940">
    <property type="term" value="F:nitrate reductase activity"/>
    <property type="evidence" value="ECO:0007669"/>
    <property type="project" value="TreeGrafter"/>
</dbReference>
<dbReference type="EMBL" id="UGEM01000004">
    <property type="protein sequence ID" value="STP18907.1"/>
    <property type="molecule type" value="Genomic_DNA"/>
</dbReference>
<dbReference type="Gene3D" id="3.40.50.740">
    <property type="match status" value="2"/>
</dbReference>
<dbReference type="GO" id="GO:0030151">
    <property type="term" value="F:molybdenum ion binding"/>
    <property type="evidence" value="ECO:0007669"/>
    <property type="project" value="TreeGrafter"/>
</dbReference>
<gene>
    <name evidence="2" type="primary">napA_5</name>
    <name evidence="2" type="ORF">NCTC9075_02383</name>
</gene>
<dbReference type="Proteomes" id="UP000254181">
    <property type="component" value="Unassembled WGS sequence"/>
</dbReference>
<protein>
    <submittedName>
        <fullName evidence="2">Periplasmic nitrate reductase</fullName>
        <ecNumber evidence="2">1.7.99.4</ecNumber>
    </submittedName>
</protein>
<evidence type="ECO:0000313" key="3">
    <source>
        <dbReference type="Proteomes" id="UP000254181"/>
    </source>
</evidence>
<proteinExistence type="predicted"/>